<keyword evidence="1" id="KW-0732">Signal</keyword>
<feature type="chain" id="PRO_5015492735" description="Outer membrane protein beta-barrel domain-containing protein" evidence="1">
    <location>
        <begin position="21"/>
        <end position="314"/>
    </location>
</feature>
<dbReference type="EMBL" id="PUHY01000005">
    <property type="protein sequence ID" value="PQO37395.1"/>
    <property type="molecule type" value="Genomic_DNA"/>
</dbReference>
<organism evidence="2 3">
    <name type="scientific">Blastopirellula marina</name>
    <dbReference type="NCBI Taxonomy" id="124"/>
    <lineage>
        <taxon>Bacteria</taxon>
        <taxon>Pseudomonadati</taxon>
        <taxon>Planctomycetota</taxon>
        <taxon>Planctomycetia</taxon>
        <taxon>Pirellulales</taxon>
        <taxon>Pirellulaceae</taxon>
        <taxon>Blastopirellula</taxon>
    </lineage>
</organism>
<dbReference type="RefSeq" id="WP_105328644.1">
    <property type="nucleotide sequence ID" value="NZ_PUHY01000005.1"/>
</dbReference>
<name>A0A2S8FYY3_9BACT</name>
<dbReference type="InterPro" id="IPR007825">
    <property type="entry name" value="Major_OMP_Legionella"/>
</dbReference>
<proteinExistence type="predicted"/>
<dbReference type="AlphaFoldDB" id="A0A2S8FYY3"/>
<evidence type="ECO:0000256" key="1">
    <source>
        <dbReference type="SAM" id="SignalP"/>
    </source>
</evidence>
<dbReference type="Pfam" id="PF05150">
    <property type="entry name" value="Legionella_OMP"/>
    <property type="match status" value="1"/>
</dbReference>
<evidence type="ECO:0008006" key="4">
    <source>
        <dbReference type="Google" id="ProtNLM"/>
    </source>
</evidence>
<sequence>MRYCGYLLICCLAWATPVQAADLFGEFLYWKATEPVDWVLNTNRAPMNQYVNYEQTIYDFAPGFRVGASFDDAWNTNLAWTHFRNETTDSATGDLTAAFLGGKESQPPSPKLYFDQGQLDASINYDMMDVDFSSSMDLGNGLLVRPVLGLRGGIIRQAFTTSFEASYTSGLTNSQRYVVEKAESNFWGIGPKVGIDGEYTLLCSPQFEMKLTAGFFASYLLGDWSIPDRTQMIQIDNGITTVTSRTVQVDSRDFASLGFQTMVGLNIRRGYWTAAVGYEINDWLNQCQIFTDATGPQNNDLLLQGLTVNFMLTF</sequence>
<feature type="signal peptide" evidence="1">
    <location>
        <begin position="1"/>
        <end position="20"/>
    </location>
</feature>
<accession>A0A2S8FYY3</accession>
<evidence type="ECO:0000313" key="2">
    <source>
        <dbReference type="EMBL" id="PQO37395.1"/>
    </source>
</evidence>
<gene>
    <name evidence="2" type="ORF">C5Y83_05475</name>
</gene>
<comment type="caution">
    <text evidence="2">The sequence shown here is derived from an EMBL/GenBank/DDBJ whole genome shotgun (WGS) entry which is preliminary data.</text>
</comment>
<protein>
    <recommendedName>
        <fullName evidence="4">Outer membrane protein beta-barrel domain-containing protein</fullName>
    </recommendedName>
</protein>
<dbReference type="OrthoDB" id="250509at2"/>
<reference evidence="2 3" key="1">
    <citation type="submission" date="2018-02" db="EMBL/GenBank/DDBJ databases">
        <title>Comparative genomes isolates from brazilian mangrove.</title>
        <authorList>
            <person name="Araujo J.E."/>
            <person name="Taketani R.G."/>
            <person name="Silva M.C.P."/>
            <person name="Loureco M.V."/>
            <person name="Andreote F.D."/>
        </authorList>
    </citation>
    <scope>NUCLEOTIDE SEQUENCE [LARGE SCALE GENOMIC DNA]</scope>
    <source>
        <strain evidence="2 3">Hex-1 MGV</strain>
    </source>
</reference>
<evidence type="ECO:0000313" key="3">
    <source>
        <dbReference type="Proteomes" id="UP000238322"/>
    </source>
</evidence>
<dbReference type="Proteomes" id="UP000238322">
    <property type="component" value="Unassembled WGS sequence"/>
</dbReference>